<name>A0AAD4JZM2_9MUSC</name>
<dbReference type="InterPro" id="IPR010512">
    <property type="entry name" value="DUF1091"/>
</dbReference>
<dbReference type="Pfam" id="PF06477">
    <property type="entry name" value="DUF1091"/>
    <property type="match status" value="1"/>
</dbReference>
<gene>
    <name evidence="1" type="ORF">KR093_005190</name>
</gene>
<keyword evidence="2" id="KW-1185">Reference proteome</keyword>
<dbReference type="AlphaFoldDB" id="A0AAD4JZM2"/>
<dbReference type="EMBL" id="JAJJHW010002585">
    <property type="protein sequence ID" value="KAH8370839.1"/>
    <property type="molecule type" value="Genomic_DNA"/>
</dbReference>
<protein>
    <submittedName>
        <fullName evidence="1">Uncharacterized protein</fullName>
    </submittedName>
</protein>
<organism evidence="1 2">
    <name type="scientific">Drosophila rubida</name>
    <dbReference type="NCBI Taxonomy" id="30044"/>
    <lineage>
        <taxon>Eukaryota</taxon>
        <taxon>Metazoa</taxon>
        <taxon>Ecdysozoa</taxon>
        <taxon>Arthropoda</taxon>
        <taxon>Hexapoda</taxon>
        <taxon>Insecta</taxon>
        <taxon>Pterygota</taxon>
        <taxon>Neoptera</taxon>
        <taxon>Endopterygota</taxon>
        <taxon>Diptera</taxon>
        <taxon>Brachycera</taxon>
        <taxon>Muscomorpha</taxon>
        <taxon>Ephydroidea</taxon>
        <taxon>Drosophilidae</taxon>
        <taxon>Drosophila</taxon>
    </lineage>
</organism>
<comment type="caution">
    <text evidence="1">The sequence shown here is derived from an EMBL/GenBank/DDBJ whole genome shotgun (WGS) entry which is preliminary data.</text>
</comment>
<proteinExistence type="predicted"/>
<dbReference type="SMART" id="SM00697">
    <property type="entry name" value="DM8"/>
    <property type="match status" value="1"/>
</dbReference>
<dbReference type="Proteomes" id="UP001200034">
    <property type="component" value="Unassembled WGS sequence"/>
</dbReference>
<sequence length="169" mass="19236">MQCEKSYVVTNEQLDAFEGDSESLVTFENLRTIGEDRALNGSFSFMGDMDNDRFKVSVELYSSPKMDGDYKRIVFDVPPTSICDCFKKFYVQFVQPSVQEGDITNFPLVDEDSCPIPKGEFFMKKLVFNIQDWPDQVPRGLVKAIITFWKEGKNVGGLIVVVRIEDSSN</sequence>
<accession>A0AAD4JZM2</accession>
<dbReference type="PANTHER" id="PTHR21112:SF0">
    <property type="entry name" value="CHEMOSENSORY PROTEIN A 29A-RELATED"/>
    <property type="match status" value="1"/>
</dbReference>
<reference evidence="1" key="1">
    <citation type="journal article" date="2021" name="Mol. Ecol. Resour.">
        <title>Phylogenomic analyses of the genus Drosophila reveals genomic signals of climate adaptation.</title>
        <authorList>
            <person name="Li F."/>
            <person name="Rane R.V."/>
            <person name="Luria V."/>
            <person name="Xiong Z."/>
            <person name="Chen J."/>
            <person name="Li Z."/>
            <person name="Catullo R.A."/>
            <person name="Griffin P.C."/>
            <person name="Schiffer M."/>
            <person name="Pearce S."/>
            <person name="Lee S.F."/>
            <person name="McElroy K."/>
            <person name="Stocker A."/>
            <person name="Shirriffs J."/>
            <person name="Cockerell F."/>
            <person name="Coppin C."/>
            <person name="Sgro C.M."/>
            <person name="Karger A."/>
            <person name="Cain J.W."/>
            <person name="Weber J.A."/>
            <person name="Santpere G."/>
            <person name="Kirschner M.W."/>
            <person name="Hoffmann A.A."/>
            <person name="Oakeshott J.G."/>
            <person name="Zhang G."/>
        </authorList>
    </citation>
    <scope>NUCLEOTIDE SEQUENCE</scope>
    <source>
        <strain evidence="1">BGI-SZ-2011g</strain>
    </source>
</reference>
<evidence type="ECO:0000313" key="2">
    <source>
        <dbReference type="Proteomes" id="UP001200034"/>
    </source>
</evidence>
<evidence type="ECO:0000313" key="1">
    <source>
        <dbReference type="EMBL" id="KAH8370839.1"/>
    </source>
</evidence>
<dbReference type="PANTHER" id="PTHR21112">
    <property type="entry name" value="CHEMOSENSORY PROTEIN A 29A-RELATED"/>
    <property type="match status" value="1"/>
</dbReference>